<dbReference type="InterPro" id="IPR017850">
    <property type="entry name" value="Alkaline_phosphatase_core_sf"/>
</dbReference>
<dbReference type="Proteomes" id="UP000499080">
    <property type="component" value="Unassembled WGS sequence"/>
</dbReference>
<dbReference type="FunFam" id="3.40.720.10:FF:000017">
    <property type="entry name" value="Predicted protein"/>
    <property type="match status" value="1"/>
</dbReference>
<dbReference type="InterPro" id="IPR004245">
    <property type="entry name" value="DUF229"/>
</dbReference>
<evidence type="ECO:0008006" key="3">
    <source>
        <dbReference type="Google" id="ProtNLM"/>
    </source>
</evidence>
<evidence type="ECO:0000313" key="1">
    <source>
        <dbReference type="EMBL" id="GBM50790.1"/>
    </source>
</evidence>
<dbReference type="EMBL" id="BGPR01001311">
    <property type="protein sequence ID" value="GBM50790.1"/>
    <property type="molecule type" value="Genomic_DNA"/>
</dbReference>
<gene>
    <name evidence="1" type="ORF">AVEN_137111_1</name>
</gene>
<dbReference type="OrthoDB" id="6408790at2759"/>
<dbReference type="CDD" id="cd16021">
    <property type="entry name" value="ALP_like"/>
    <property type="match status" value="1"/>
</dbReference>
<comment type="caution">
    <text evidence="1">The sequence shown here is derived from an EMBL/GenBank/DDBJ whole genome shotgun (WGS) entry which is preliminary data.</text>
</comment>
<dbReference type="SUPFAM" id="SSF53649">
    <property type="entry name" value="Alkaline phosphatase-like"/>
    <property type="match status" value="1"/>
</dbReference>
<proteinExistence type="predicted"/>
<dbReference type="GO" id="GO:0005615">
    <property type="term" value="C:extracellular space"/>
    <property type="evidence" value="ECO:0007669"/>
    <property type="project" value="TreeGrafter"/>
</dbReference>
<evidence type="ECO:0000313" key="2">
    <source>
        <dbReference type="Proteomes" id="UP000499080"/>
    </source>
</evidence>
<sequence length="669" mass="78080">MFLTTIRRRRVIAIILVAVLLLISICIWKSDHPYIKDLQVIKLVRTKLLLSFSLNQTLRSERIKNPGLILDTPGCRIPKLDPFDPSVVDLYEAKEPYPCPGPPLFMSSQPGGSISLNASVLEEYYKLKPSNISCVYHPIRRKYEKPGNVRENDYELLPPRKLQFDTPLPEDQVKVLCNLHGKETFIQYFPLVRLKNKIEQNKSSIEPPTPRLNVILLGVDSISKLQFLRHFRKTHAFIKNQKTFFDMKGYTKVGDNTFPNLNPLLTGRFPQDIWNESLADTMYFDNVDIIWKRYANKGYRTLYAEDSPFFGTFNYGRRGFNETPADYYLRPLYLALHNSEVREKGPFYCFNSQVEPELMYDYVRDFVRTMGNNRPYFAFAMQSSLTHDYLNHAGYADYSTIELLEDLWDYGAHNNSVIILFGDHGLRFGSIRWTYIGKFEERMPFMYIHFPAWFLEQYPDLAKNLHDSQERLVTLFDVHATLVQLLDPTHELTEKERVTNTPYGLSLLSEISPYRTCEKAYIYTHWCVCQVLQEVWAEQPEVKKSAEVIMDCINNELRTEKTSSCPSLQLDKITSAKLGQINDLVLRFEKHGNVVIDRHVVYGERIVKYEDYIITLLTNPNGAIFQSTVRHDVVEDTYCVVDIYEEFSEDQYSSCINTERLKKFRYCNA</sequence>
<reference evidence="1 2" key="1">
    <citation type="journal article" date="2019" name="Sci. Rep.">
        <title>Orb-weaving spider Araneus ventricosus genome elucidates the spidroin gene catalogue.</title>
        <authorList>
            <person name="Kono N."/>
            <person name="Nakamura H."/>
            <person name="Ohtoshi R."/>
            <person name="Moran D.A.P."/>
            <person name="Shinohara A."/>
            <person name="Yoshida Y."/>
            <person name="Fujiwara M."/>
            <person name="Mori M."/>
            <person name="Tomita M."/>
            <person name="Arakawa K."/>
        </authorList>
    </citation>
    <scope>NUCLEOTIDE SEQUENCE [LARGE SCALE GENOMIC DNA]</scope>
</reference>
<protein>
    <recommendedName>
        <fullName evidence="3">Iduronate 2-sulfatase</fullName>
    </recommendedName>
</protein>
<dbReference type="PANTHER" id="PTHR10974:SF1">
    <property type="entry name" value="FI08016P-RELATED"/>
    <property type="match status" value="1"/>
</dbReference>
<dbReference type="PANTHER" id="PTHR10974">
    <property type="entry name" value="FI08016P-RELATED"/>
    <property type="match status" value="1"/>
</dbReference>
<dbReference type="Gene3D" id="3.40.720.10">
    <property type="entry name" value="Alkaline Phosphatase, subunit A"/>
    <property type="match status" value="1"/>
</dbReference>
<dbReference type="AlphaFoldDB" id="A0A4Y2GAT5"/>
<keyword evidence="2" id="KW-1185">Reference proteome</keyword>
<organism evidence="1 2">
    <name type="scientific">Araneus ventricosus</name>
    <name type="common">Orbweaver spider</name>
    <name type="synonym">Epeira ventricosa</name>
    <dbReference type="NCBI Taxonomy" id="182803"/>
    <lineage>
        <taxon>Eukaryota</taxon>
        <taxon>Metazoa</taxon>
        <taxon>Ecdysozoa</taxon>
        <taxon>Arthropoda</taxon>
        <taxon>Chelicerata</taxon>
        <taxon>Arachnida</taxon>
        <taxon>Araneae</taxon>
        <taxon>Araneomorphae</taxon>
        <taxon>Entelegynae</taxon>
        <taxon>Araneoidea</taxon>
        <taxon>Araneidae</taxon>
        <taxon>Araneus</taxon>
    </lineage>
</organism>
<accession>A0A4Y2GAT5</accession>
<name>A0A4Y2GAT5_ARAVE</name>
<dbReference type="Pfam" id="PF02995">
    <property type="entry name" value="DUF229"/>
    <property type="match status" value="1"/>
</dbReference>